<evidence type="ECO:0000313" key="2">
    <source>
        <dbReference type="Proteomes" id="UP000320513"/>
    </source>
</evidence>
<organism evidence="1 2">
    <name type="scientific">Mycobacterium helveticum</name>
    <dbReference type="NCBI Taxonomy" id="2592811"/>
    <lineage>
        <taxon>Bacteria</taxon>
        <taxon>Bacillati</taxon>
        <taxon>Actinomycetota</taxon>
        <taxon>Actinomycetes</taxon>
        <taxon>Mycobacteriales</taxon>
        <taxon>Mycobacteriaceae</taxon>
        <taxon>Mycobacterium</taxon>
    </lineage>
</organism>
<feature type="non-terminal residue" evidence="1">
    <location>
        <position position="217"/>
    </location>
</feature>
<name>A0A557WMH4_9MYCO</name>
<dbReference type="AlphaFoldDB" id="A0A557WMH4"/>
<dbReference type="EMBL" id="VMQU01000342">
    <property type="protein sequence ID" value="TVS74465.1"/>
    <property type="molecule type" value="Genomic_DNA"/>
</dbReference>
<protein>
    <submittedName>
        <fullName evidence="1">IS630 family transposase</fullName>
    </submittedName>
</protein>
<feature type="non-terminal residue" evidence="1">
    <location>
        <position position="1"/>
    </location>
</feature>
<dbReference type="RefSeq" id="WP_145039829.1">
    <property type="nucleotide sequence ID" value="NZ_VMQU01000342.1"/>
</dbReference>
<reference evidence="1 2" key="1">
    <citation type="submission" date="2019-07" db="EMBL/GenBank/DDBJ databases">
        <title>New Mycobacterium species.</title>
        <authorList>
            <person name="Tortoli E."/>
            <person name="Ghielmetti G."/>
            <person name="Friedel U."/>
            <person name="Trovato A."/>
        </authorList>
    </citation>
    <scope>NUCLEOTIDE SEQUENCE [LARGE SCALE GENOMIC DNA]</scope>
    <source>
        <strain evidence="1 2">16-83</strain>
    </source>
</reference>
<dbReference type="Proteomes" id="UP000320513">
    <property type="component" value="Unassembled WGS sequence"/>
</dbReference>
<dbReference type="InterPro" id="IPR047655">
    <property type="entry name" value="Transpos_IS630-like"/>
</dbReference>
<proteinExistence type="predicted"/>
<sequence length="217" mass="23944">GIDGLADAPRSGRPPIYTPADRATVTAWACQLPAEQQVPLSRWSTPELAAHLRAGGIAASVSTVRRWLAADALKPWQHQSWIFMRDPDFEAKAAVVLDLYARTYQHSPLGADEYVISADEKPSIQARDRCHRTQAGGPRRPVRVNHDYRRRGALAYLAAYDVHHGQVFGRCEPSTGITAFTALVDQVMTAEPYASAKRVFFIVDNGSSHRGQVAIDR</sequence>
<keyword evidence="2" id="KW-1185">Reference proteome</keyword>
<accession>A0A557WMH4</accession>
<evidence type="ECO:0000313" key="1">
    <source>
        <dbReference type="EMBL" id="TVS74465.1"/>
    </source>
</evidence>
<dbReference type="NCBIfam" id="NF033545">
    <property type="entry name" value="transpos_IS630"/>
    <property type="match status" value="1"/>
</dbReference>
<gene>
    <name evidence="1" type="ORF">FPZ47_27840</name>
</gene>
<dbReference type="Pfam" id="PF13565">
    <property type="entry name" value="HTH_32"/>
    <property type="match status" value="1"/>
</dbReference>
<comment type="caution">
    <text evidence="1">The sequence shown here is derived from an EMBL/GenBank/DDBJ whole genome shotgun (WGS) entry which is preliminary data.</text>
</comment>